<gene>
    <name evidence="1" type="ORF">GCM10009744_38800</name>
</gene>
<evidence type="ECO:0000313" key="1">
    <source>
        <dbReference type="EMBL" id="GAA1644418.1"/>
    </source>
</evidence>
<evidence type="ECO:0008006" key="3">
    <source>
        <dbReference type="Google" id="ProtNLM"/>
    </source>
</evidence>
<dbReference type="InterPro" id="IPR027417">
    <property type="entry name" value="P-loop_NTPase"/>
</dbReference>
<proteinExistence type="predicted"/>
<accession>A0ABP4RB63</accession>
<protein>
    <recommendedName>
        <fullName evidence="3">HPr kinase/phosphorylase C-terminal domain-containing protein</fullName>
    </recommendedName>
</protein>
<comment type="caution">
    <text evidence="1">The sequence shown here is derived from an EMBL/GenBank/DDBJ whole genome shotgun (WGS) entry which is preliminary data.</text>
</comment>
<dbReference type="Proteomes" id="UP001501319">
    <property type="component" value="Unassembled WGS sequence"/>
</dbReference>
<dbReference type="Gene3D" id="3.40.50.300">
    <property type="entry name" value="P-loop containing nucleotide triphosphate hydrolases"/>
    <property type="match status" value="1"/>
</dbReference>
<sequence>MSGVNVLIHTAGQRVAIEGDPGLVRATLAATGTADQQLIPSLDLPNLVVSLEAKRQRFGTARCEPITRGAWATGQGEAIIDSVGGSGFSQRWSLDEDGLQVSSRWTPTARESAAARLLPARHRALTGQVLVHYPALWLAVQQGFAPLHVSVVEVDGVAVMLAGPGGVGKSSLVSRELAAGARATCDNIAVCDGTVAHGLAEPLRLPAELTDLPGGKRAFHHRREHTWTGRARSLRPSLIVVLRRGAGAAPQVRPISAGQAARGLVAGTYAGGELRRFWPLVAVLALATRCGPVHPQVQQVAATLTARLPCVELQLGKEPGAGLSELLATSLAAVRSNGVH</sequence>
<evidence type="ECO:0000313" key="2">
    <source>
        <dbReference type="Proteomes" id="UP001501319"/>
    </source>
</evidence>
<organism evidence="1 2">
    <name type="scientific">Kribbella alba</name>
    <dbReference type="NCBI Taxonomy" id="190197"/>
    <lineage>
        <taxon>Bacteria</taxon>
        <taxon>Bacillati</taxon>
        <taxon>Actinomycetota</taxon>
        <taxon>Actinomycetes</taxon>
        <taxon>Propionibacteriales</taxon>
        <taxon>Kribbellaceae</taxon>
        <taxon>Kribbella</taxon>
    </lineage>
</organism>
<keyword evidence="2" id="KW-1185">Reference proteome</keyword>
<name>A0ABP4RB63_9ACTN</name>
<dbReference type="EMBL" id="BAAANE010000007">
    <property type="protein sequence ID" value="GAA1644418.1"/>
    <property type="molecule type" value="Genomic_DNA"/>
</dbReference>
<reference evidence="2" key="1">
    <citation type="journal article" date="2019" name="Int. J. Syst. Evol. Microbiol.">
        <title>The Global Catalogue of Microorganisms (GCM) 10K type strain sequencing project: providing services to taxonomists for standard genome sequencing and annotation.</title>
        <authorList>
            <consortium name="The Broad Institute Genomics Platform"/>
            <consortium name="The Broad Institute Genome Sequencing Center for Infectious Disease"/>
            <person name="Wu L."/>
            <person name="Ma J."/>
        </authorList>
    </citation>
    <scope>NUCLEOTIDE SEQUENCE [LARGE SCALE GENOMIC DNA]</scope>
    <source>
        <strain evidence="2">JCM 14306</strain>
    </source>
</reference>